<dbReference type="GO" id="GO:0030198">
    <property type="term" value="P:extracellular matrix organization"/>
    <property type="evidence" value="ECO:0007669"/>
    <property type="project" value="TreeGrafter"/>
</dbReference>
<feature type="compositionally biased region" description="Low complexity" evidence="1">
    <location>
        <begin position="132"/>
        <end position="141"/>
    </location>
</feature>
<feature type="region of interest" description="Disordered" evidence="1">
    <location>
        <begin position="15"/>
        <end position="143"/>
    </location>
</feature>
<evidence type="ECO:0008006" key="4">
    <source>
        <dbReference type="Google" id="ProtNLM"/>
    </source>
</evidence>
<keyword evidence="3" id="KW-1185">Reference proteome</keyword>
<sequence length="975" mass="101698">MYIEIIHDDRVEAPVLFQGPKGETGVKGDKGEPGNSGPAGSTGAKGDKGDQGNQGIQGIPGVKGDTGNTGPKGDKGDQGIQGIQGIQGSKGEIGNTGTKGDKGETGDQGTQGIQGVKGDTGNTGSKGDKGDQGIQGIQGIPGEKGEIGNIGTQGEKGDPGIQGIQGIQGAKGDTGNTGAKGDKGDQGIQGIQGISGVKGETGDTGPRGEKGDQGIQGIQGIIGTKGDIGNTGPQGAKGDQGIQGIQGVAGSQGPIGSSGAKGDKGDQGAPGIVTQDLQTLAQNVYDDKRTVGENLQTVNSQTAIVITKSGEAGVSAGVSLEASIDAGAKAADAEVSKVAAGISEGNAKASENNSLAYKVSAALSADAALIQSGVYTTEALGRAAVADGQAFKVQGTGEIAAFEFRRIDVNTSVLIATYASASALKDIFTQSATGTFTLADSNGDVFCEISPSGINWVGRSAELLDAVDFKEKTKNILTSNTDKMSFCDPLGNVFFEVSPNGINWVGRAAELALMASAQVAIDKTTQLILNSNDRLVASDMDGNVFFETTPNGINWVGRKAELDTITSIKDSLKKNNSGKFTTVELYADYVHVIVYGQSLSVMGSFAVPTTLYNARTHKGGILTNYNPDTAGAADTFYGTGFIPMPTSGDESGKAISKILTELIRDENLIAVSDQGFFPIVSAPGTGGASYALLTDQTQIYYKRLIESIKRSKEMAMAEGKTYNVPAFCYIQGENGDDANNTIEVFYNKLDTLFTSLNTTIKAITGQTNDVQFFVYQMASYPVRPGATTGPPLAQLKLAKEKSYVHFGTAMYQYEYADTVHLTSNGFRVMYAAIGVVIKRAIVDKIKMQPIGIASYMIQKNEASTVWIIICKMNVPVKPLIWDESVNVLYTTLPTHKGFVLKNGSADIITNVTLSHGDTVNIFCSQNPVGLTLSYAIGGRSSGGNLRDSQGDNVKIDCEGVIKRVDNWCPIFETII</sequence>
<feature type="compositionally biased region" description="Low complexity" evidence="1">
    <location>
        <begin position="186"/>
        <end position="198"/>
    </location>
</feature>
<accession>A0A4U6D076</accession>
<evidence type="ECO:0000313" key="2">
    <source>
        <dbReference type="EMBL" id="TKT89491.1"/>
    </source>
</evidence>
<dbReference type="GO" id="GO:0030020">
    <property type="term" value="F:extracellular matrix structural constituent conferring tensile strength"/>
    <property type="evidence" value="ECO:0007669"/>
    <property type="project" value="TreeGrafter"/>
</dbReference>
<gene>
    <name evidence="2" type="ORF">FDK13_24420</name>
</gene>
<dbReference type="RefSeq" id="WP_137342628.1">
    <property type="nucleotide sequence ID" value="NZ_SZVO01000012.1"/>
</dbReference>
<dbReference type="OrthoDB" id="1062066at2"/>
<evidence type="ECO:0000256" key="1">
    <source>
        <dbReference type="SAM" id="MobiDB-lite"/>
    </source>
</evidence>
<dbReference type="Pfam" id="PF01391">
    <property type="entry name" value="Collagen"/>
    <property type="match status" value="2"/>
</dbReference>
<evidence type="ECO:0000313" key="3">
    <source>
        <dbReference type="Proteomes" id="UP000304900"/>
    </source>
</evidence>
<dbReference type="Proteomes" id="UP000304900">
    <property type="component" value="Unassembled WGS sequence"/>
</dbReference>
<comment type="caution">
    <text evidence="2">The sequence shown here is derived from an EMBL/GenBank/DDBJ whole genome shotgun (WGS) entry which is preliminary data.</text>
</comment>
<dbReference type="PANTHER" id="PTHR24023:SF1095">
    <property type="entry name" value="EGF-LIKE DOMAIN-CONTAINING PROTEIN"/>
    <property type="match status" value="1"/>
</dbReference>
<protein>
    <recommendedName>
        <fullName evidence="4">Collagen-like protein</fullName>
    </recommendedName>
</protein>
<feature type="compositionally biased region" description="Low complexity" evidence="1">
    <location>
        <begin position="78"/>
        <end position="98"/>
    </location>
</feature>
<feature type="region of interest" description="Disordered" evidence="1">
    <location>
        <begin position="176"/>
        <end position="271"/>
    </location>
</feature>
<name>A0A4U6D076_9BACT</name>
<reference evidence="2 3" key="1">
    <citation type="submission" date="2019-05" db="EMBL/GenBank/DDBJ databases">
        <title>Dyadobacter AR-3-8 sp. nov., isolated from arctic soil.</title>
        <authorList>
            <person name="Chaudhary D.K."/>
        </authorList>
    </citation>
    <scope>NUCLEOTIDE SEQUENCE [LARGE SCALE GENOMIC DNA]</scope>
    <source>
        <strain evidence="2 3">AR-3-8</strain>
    </source>
</reference>
<feature type="compositionally biased region" description="Low complexity" evidence="1">
    <location>
        <begin position="213"/>
        <end position="228"/>
    </location>
</feature>
<organism evidence="2 3">
    <name type="scientific">Dyadobacter frigoris</name>
    <dbReference type="NCBI Taxonomy" id="2576211"/>
    <lineage>
        <taxon>Bacteria</taxon>
        <taxon>Pseudomonadati</taxon>
        <taxon>Bacteroidota</taxon>
        <taxon>Cytophagia</taxon>
        <taxon>Cytophagales</taxon>
        <taxon>Spirosomataceae</taxon>
        <taxon>Dyadobacter</taxon>
    </lineage>
</organism>
<proteinExistence type="predicted"/>
<dbReference type="InterPro" id="IPR036514">
    <property type="entry name" value="SGNH_hydro_sf"/>
</dbReference>
<dbReference type="PANTHER" id="PTHR24023">
    <property type="entry name" value="COLLAGEN ALPHA"/>
    <property type="match status" value="1"/>
</dbReference>
<dbReference type="InterPro" id="IPR050149">
    <property type="entry name" value="Collagen_superfamily"/>
</dbReference>
<dbReference type="AlphaFoldDB" id="A0A4U6D076"/>
<dbReference type="GO" id="GO:0016788">
    <property type="term" value="F:hydrolase activity, acting on ester bonds"/>
    <property type="evidence" value="ECO:0007669"/>
    <property type="project" value="UniProtKB-ARBA"/>
</dbReference>
<dbReference type="GO" id="GO:0031012">
    <property type="term" value="C:extracellular matrix"/>
    <property type="evidence" value="ECO:0007669"/>
    <property type="project" value="TreeGrafter"/>
</dbReference>
<dbReference type="InterPro" id="IPR008160">
    <property type="entry name" value="Collagen"/>
</dbReference>
<dbReference type="SUPFAM" id="SSF52266">
    <property type="entry name" value="SGNH hydrolase"/>
    <property type="match status" value="1"/>
</dbReference>
<dbReference type="Gene3D" id="3.40.50.1110">
    <property type="entry name" value="SGNH hydrolase"/>
    <property type="match status" value="1"/>
</dbReference>
<dbReference type="EMBL" id="SZVO01000012">
    <property type="protein sequence ID" value="TKT89491.1"/>
    <property type="molecule type" value="Genomic_DNA"/>
</dbReference>
<dbReference type="GO" id="GO:0005615">
    <property type="term" value="C:extracellular space"/>
    <property type="evidence" value="ECO:0007669"/>
    <property type="project" value="TreeGrafter"/>
</dbReference>